<dbReference type="InterPro" id="IPR013083">
    <property type="entry name" value="Znf_RING/FYVE/PHD"/>
</dbReference>
<dbReference type="PROSITE" id="PS00518">
    <property type="entry name" value="ZF_RING_1"/>
    <property type="match status" value="1"/>
</dbReference>
<evidence type="ECO:0000313" key="13">
    <source>
        <dbReference type="Proteomes" id="UP000694580"/>
    </source>
</evidence>
<dbReference type="GeneTree" id="ENSGT00940000165001"/>
<keyword evidence="2" id="KW-0479">Metal-binding</keyword>
<evidence type="ECO:0000256" key="6">
    <source>
        <dbReference type="PROSITE-ProRule" id="PRU00024"/>
    </source>
</evidence>
<dbReference type="SMART" id="SM00336">
    <property type="entry name" value="BBOX"/>
    <property type="match status" value="1"/>
</dbReference>
<dbReference type="RefSeq" id="XP_028833811.1">
    <property type="nucleotide sequence ID" value="XM_028977978.1"/>
</dbReference>
<dbReference type="Ensembl" id="ENSDCDT00010012450.1">
    <property type="protein sequence ID" value="ENSDCDP00010011877.1"/>
    <property type="gene ID" value="ENSDCDG00010005293.1"/>
</dbReference>
<dbReference type="InterPro" id="IPR017907">
    <property type="entry name" value="Znf_RING_CS"/>
</dbReference>
<dbReference type="PANTHER" id="PTHR25465:SF73">
    <property type="entry name" value="E3 UBIQUITIN_ISG15 LIGASE TRIM25 ISOFORM X1"/>
    <property type="match status" value="1"/>
</dbReference>
<dbReference type="Gene3D" id="2.60.120.920">
    <property type="match status" value="1"/>
</dbReference>
<reference evidence="12 13" key="1">
    <citation type="submission" date="2020-06" db="EMBL/GenBank/DDBJ databases">
        <authorList>
            <consortium name="Wellcome Sanger Institute Data Sharing"/>
        </authorList>
    </citation>
    <scope>NUCLEOTIDE SEQUENCE [LARGE SCALE GENOMIC DNA]</scope>
</reference>
<evidence type="ECO:0000313" key="12">
    <source>
        <dbReference type="Ensembl" id="ENSDCDP00010011877.1"/>
    </source>
</evidence>
<dbReference type="InterPro" id="IPR003879">
    <property type="entry name" value="Butyrophylin_SPRY"/>
</dbReference>
<dbReference type="InterPro" id="IPR006574">
    <property type="entry name" value="PRY"/>
</dbReference>
<dbReference type="GeneID" id="114788974"/>
<dbReference type="InterPro" id="IPR013320">
    <property type="entry name" value="ConA-like_dom_sf"/>
</dbReference>
<dbReference type="SUPFAM" id="SSF57850">
    <property type="entry name" value="RING/U-box"/>
    <property type="match status" value="1"/>
</dbReference>
<keyword evidence="8" id="KW-1133">Transmembrane helix</keyword>
<feature type="transmembrane region" description="Helical" evidence="8">
    <location>
        <begin position="158"/>
        <end position="178"/>
    </location>
</feature>
<protein>
    <submittedName>
        <fullName evidence="12">Uncharacterized protein</fullName>
    </submittedName>
</protein>
<dbReference type="SMART" id="SM00184">
    <property type="entry name" value="RING"/>
    <property type="match status" value="1"/>
</dbReference>
<dbReference type="PROSITE" id="PS50188">
    <property type="entry name" value="B302_SPRY"/>
    <property type="match status" value="1"/>
</dbReference>
<evidence type="ECO:0000259" key="10">
    <source>
        <dbReference type="PROSITE" id="PS50119"/>
    </source>
</evidence>
<dbReference type="Proteomes" id="UP000694580">
    <property type="component" value="Chromosome 4"/>
</dbReference>
<keyword evidence="13" id="KW-1185">Reference proteome</keyword>
<gene>
    <name evidence="12" type="primary">trim110</name>
</gene>
<dbReference type="PRINTS" id="PR01407">
    <property type="entry name" value="BUTYPHLNCDUF"/>
</dbReference>
<keyword evidence="5" id="KW-0391">Immunity</keyword>
<feature type="coiled-coil region" evidence="7">
    <location>
        <begin position="232"/>
        <end position="282"/>
    </location>
</feature>
<keyword evidence="7" id="KW-0175">Coiled coil</keyword>
<dbReference type="SMART" id="SM00589">
    <property type="entry name" value="PRY"/>
    <property type="match status" value="1"/>
</dbReference>
<evidence type="ECO:0000256" key="4">
    <source>
        <dbReference type="ARBA" id="ARBA00022833"/>
    </source>
</evidence>
<dbReference type="InterPro" id="IPR003877">
    <property type="entry name" value="SPRY_dom"/>
</dbReference>
<dbReference type="InterPro" id="IPR001841">
    <property type="entry name" value="Znf_RING"/>
</dbReference>
<dbReference type="Pfam" id="PF00643">
    <property type="entry name" value="zf-B_box"/>
    <property type="match status" value="1"/>
</dbReference>
<keyword evidence="4" id="KW-0862">Zinc</keyword>
<keyword evidence="3 6" id="KW-0863">Zinc-finger</keyword>
<reference evidence="12" key="3">
    <citation type="submission" date="2025-09" db="UniProtKB">
        <authorList>
            <consortium name="Ensembl"/>
        </authorList>
    </citation>
    <scope>IDENTIFICATION</scope>
</reference>
<keyword evidence="1" id="KW-0399">Innate immunity</keyword>
<dbReference type="GO" id="GO:0045087">
    <property type="term" value="P:innate immune response"/>
    <property type="evidence" value="ECO:0007669"/>
    <property type="project" value="UniProtKB-KW"/>
</dbReference>
<keyword evidence="8" id="KW-0472">Membrane</keyword>
<dbReference type="InterPro" id="IPR043136">
    <property type="entry name" value="B30.2/SPRY_sf"/>
</dbReference>
<dbReference type="PROSITE" id="PS50119">
    <property type="entry name" value="ZF_BBOX"/>
    <property type="match status" value="1"/>
</dbReference>
<dbReference type="InterPro" id="IPR027370">
    <property type="entry name" value="Znf-RING_euk"/>
</dbReference>
<dbReference type="Pfam" id="PF13445">
    <property type="entry name" value="zf-RING_UBOX"/>
    <property type="match status" value="1"/>
</dbReference>
<dbReference type="PROSITE" id="PS50089">
    <property type="entry name" value="ZF_RING_2"/>
    <property type="match status" value="1"/>
</dbReference>
<dbReference type="Pfam" id="PF13765">
    <property type="entry name" value="PRY"/>
    <property type="match status" value="1"/>
</dbReference>
<evidence type="ECO:0000259" key="9">
    <source>
        <dbReference type="PROSITE" id="PS50089"/>
    </source>
</evidence>
<evidence type="ECO:0000259" key="11">
    <source>
        <dbReference type="PROSITE" id="PS50188"/>
    </source>
</evidence>
<reference evidence="12" key="2">
    <citation type="submission" date="2025-08" db="UniProtKB">
        <authorList>
            <consortium name="Ensembl"/>
        </authorList>
    </citation>
    <scope>IDENTIFICATION</scope>
</reference>
<feature type="domain" description="B30.2/SPRY" evidence="11">
    <location>
        <begin position="341"/>
        <end position="540"/>
    </location>
</feature>
<organism evidence="12 13">
    <name type="scientific">Denticeps clupeoides</name>
    <name type="common">denticle herring</name>
    <dbReference type="NCBI Taxonomy" id="299321"/>
    <lineage>
        <taxon>Eukaryota</taxon>
        <taxon>Metazoa</taxon>
        <taxon>Chordata</taxon>
        <taxon>Craniata</taxon>
        <taxon>Vertebrata</taxon>
        <taxon>Euteleostomi</taxon>
        <taxon>Actinopterygii</taxon>
        <taxon>Neopterygii</taxon>
        <taxon>Teleostei</taxon>
        <taxon>Clupei</taxon>
        <taxon>Clupeiformes</taxon>
        <taxon>Denticipitoidei</taxon>
        <taxon>Denticipitidae</taxon>
        <taxon>Denticeps</taxon>
    </lineage>
</organism>
<feature type="domain" description="B box-type" evidence="10">
    <location>
        <begin position="110"/>
        <end position="151"/>
    </location>
</feature>
<dbReference type="GO" id="GO:0005737">
    <property type="term" value="C:cytoplasm"/>
    <property type="evidence" value="ECO:0007669"/>
    <property type="project" value="UniProtKB-ARBA"/>
</dbReference>
<name>A0AAY4ASS9_9TELE</name>
<evidence type="ECO:0000256" key="3">
    <source>
        <dbReference type="ARBA" id="ARBA00022771"/>
    </source>
</evidence>
<evidence type="ECO:0000256" key="1">
    <source>
        <dbReference type="ARBA" id="ARBA00022588"/>
    </source>
</evidence>
<sequence length="541" mass="62031">MGTLEEELTCPLCRDLYSCIYPLPCGHSFCRACVRDLWGPNRGEPKQHFVCPQCQEESGPVPCDCCPLEACAALKTCLRCEVSLCPRHLQPHLELPAYQTHQLVEPLARLALRRCPKHQELFRYYCSDDNTYICADCILEGLHSQHKVRALARVHEDFLVPFLFHFLVLVMFGILAGGHSPPSVLLSIHYLMLQGLLEKAGDKVRDVERILDGQQQSINNAFDTTAVDEFQAQRLSRGLQEQVERLVEALRESSREERQQALEQLQQNQERLRQELSQAENLQIYVDTLLRETDPFLLIWAVQCDGSQLLNDLNSSLFSPVSPNLNKKRILEKMEHKYSEFIEETHRYLNELKRELLSTPLTLDTSSAHPLLSISDDLRSAVRVRNRLPRSANPGRFDHWSQVMTAQFFSSGTHYWELEAEGFWDIAVTYPCIERKGKLGTAFGNNKVSWSLTQQHERKLAAWHNRRKTRLSTQMTGNRLAILLDYESGTITFSEVGTSCMLTHLYTFNTSFTQPVCLGFGLYKPDLCSRITIMRISHSTE</sequence>
<dbReference type="InterPro" id="IPR051051">
    <property type="entry name" value="E3_ubiq-ligase_TRIM/RNF"/>
</dbReference>
<dbReference type="Gene3D" id="3.30.160.60">
    <property type="entry name" value="Classic Zinc Finger"/>
    <property type="match status" value="1"/>
</dbReference>
<evidence type="ECO:0000256" key="2">
    <source>
        <dbReference type="ARBA" id="ARBA00022723"/>
    </source>
</evidence>
<dbReference type="Pfam" id="PF00622">
    <property type="entry name" value="SPRY"/>
    <property type="match status" value="1"/>
</dbReference>
<dbReference type="GO" id="GO:0008270">
    <property type="term" value="F:zinc ion binding"/>
    <property type="evidence" value="ECO:0007669"/>
    <property type="project" value="UniProtKB-KW"/>
</dbReference>
<evidence type="ECO:0000256" key="7">
    <source>
        <dbReference type="SAM" id="Coils"/>
    </source>
</evidence>
<dbReference type="SUPFAM" id="SSF57845">
    <property type="entry name" value="B-box zinc-binding domain"/>
    <property type="match status" value="1"/>
</dbReference>
<dbReference type="AlphaFoldDB" id="A0AAY4ASS9"/>
<dbReference type="SMART" id="SM00449">
    <property type="entry name" value="SPRY"/>
    <property type="match status" value="1"/>
</dbReference>
<keyword evidence="8" id="KW-0812">Transmembrane</keyword>
<dbReference type="SUPFAM" id="SSF49899">
    <property type="entry name" value="Concanavalin A-like lectins/glucanases"/>
    <property type="match status" value="1"/>
</dbReference>
<evidence type="ECO:0000256" key="5">
    <source>
        <dbReference type="ARBA" id="ARBA00022859"/>
    </source>
</evidence>
<proteinExistence type="predicted"/>
<feature type="domain" description="RING-type" evidence="9">
    <location>
        <begin position="10"/>
        <end position="55"/>
    </location>
</feature>
<dbReference type="InterPro" id="IPR001870">
    <property type="entry name" value="B30.2/SPRY"/>
</dbReference>
<dbReference type="InterPro" id="IPR000315">
    <property type="entry name" value="Znf_B-box"/>
</dbReference>
<evidence type="ECO:0000256" key="8">
    <source>
        <dbReference type="SAM" id="Phobius"/>
    </source>
</evidence>
<dbReference type="PANTHER" id="PTHR25465">
    <property type="entry name" value="B-BOX DOMAIN CONTAINING"/>
    <property type="match status" value="1"/>
</dbReference>
<accession>A0AAY4ASS9</accession>
<dbReference type="Gene3D" id="3.30.40.10">
    <property type="entry name" value="Zinc/RING finger domain, C3HC4 (zinc finger)"/>
    <property type="match status" value="1"/>
</dbReference>